<feature type="transmembrane region" description="Helical" evidence="5">
    <location>
        <begin position="37"/>
        <end position="58"/>
    </location>
</feature>
<feature type="transmembrane region" description="Helical" evidence="5">
    <location>
        <begin position="181"/>
        <end position="198"/>
    </location>
</feature>
<evidence type="ECO:0000256" key="5">
    <source>
        <dbReference type="SAM" id="Phobius"/>
    </source>
</evidence>
<accession>A0ABW2EGV3</accession>
<protein>
    <submittedName>
        <fullName evidence="6">Manganese efflux pump</fullName>
    </submittedName>
</protein>
<keyword evidence="7" id="KW-1185">Reference proteome</keyword>
<dbReference type="PANTHER" id="PTHR35529">
    <property type="entry name" value="MANGANESE EFFLUX PUMP MNTP-RELATED"/>
    <property type="match status" value="1"/>
</dbReference>
<dbReference type="Proteomes" id="UP001596410">
    <property type="component" value="Unassembled WGS sequence"/>
</dbReference>
<dbReference type="Pfam" id="PF02659">
    <property type="entry name" value="Mntp"/>
    <property type="match status" value="1"/>
</dbReference>
<evidence type="ECO:0000313" key="6">
    <source>
        <dbReference type="EMBL" id="MFC7061559.1"/>
    </source>
</evidence>
<evidence type="ECO:0000313" key="7">
    <source>
        <dbReference type="Proteomes" id="UP001596410"/>
    </source>
</evidence>
<gene>
    <name evidence="6" type="ORF">ACFQIC_06750</name>
</gene>
<keyword evidence="4 5" id="KW-0472">Membrane</keyword>
<keyword evidence="3 5" id="KW-1133">Transmembrane helix</keyword>
<comment type="caution">
    <text evidence="6">The sequence shown here is derived from an EMBL/GenBank/DDBJ whole genome shotgun (WGS) entry which is preliminary data.</text>
</comment>
<feature type="transmembrane region" description="Helical" evidence="5">
    <location>
        <begin position="6"/>
        <end position="25"/>
    </location>
</feature>
<proteinExistence type="predicted"/>
<dbReference type="PANTHER" id="PTHR35529:SF2">
    <property type="entry name" value="SPORULATION PROTEIN YTAF-RELATED"/>
    <property type="match status" value="1"/>
</dbReference>
<evidence type="ECO:0000256" key="3">
    <source>
        <dbReference type="ARBA" id="ARBA00022989"/>
    </source>
</evidence>
<organism evidence="6 7">
    <name type="scientific">Halobacillus seohaensis</name>
    <dbReference type="NCBI Taxonomy" id="447421"/>
    <lineage>
        <taxon>Bacteria</taxon>
        <taxon>Bacillati</taxon>
        <taxon>Bacillota</taxon>
        <taxon>Bacilli</taxon>
        <taxon>Bacillales</taxon>
        <taxon>Bacillaceae</taxon>
        <taxon>Halobacillus</taxon>
    </lineage>
</organism>
<dbReference type="EMBL" id="JBHSZV010000014">
    <property type="protein sequence ID" value="MFC7061559.1"/>
    <property type="molecule type" value="Genomic_DNA"/>
</dbReference>
<feature type="transmembrane region" description="Helical" evidence="5">
    <location>
        <begin position="70"/>
        <end position="87"/>
    </location>
</feature>
<evidence type="ECO:0000256" key="4">
    <source>
        <dbReference type="ARBA" id="ARBA00023136"/>
    </source>
</evidence>
<keyword evidence="1" id="KW-1003">Cell membrane</keyword>
<evidence type="ECO:0000256" key="2">
    <source>
        <dbReference type="ARBA" id="ARBA00022692"/>
    </source>
</evidence>
<dbReference type="RefSeq" id="WP_204707348.1">
    <property type="nucleotide sequence ID" value="NZ_JBHSZV010000014.1"/>
</dbReference>
<name>A0ABW2EGV3_9BACI</name>
<dbReference type="InterPro" id="IPR003810">
    <property type="entry name" value="Mntp/YtaF"/>
</dbReference>
<sequence>MGTILFTLLFVIAVSMDSFGIGCMIGLKQIHLSLKGIFGIAILSGLCFLGSASIGYILLPFVEAELFERIGALAFIGLGLFFIWSNTRHPVQDDSDPIWMQPTRVLQSPEAADVDHSGGIKGKEVLLLGIALSLDTIGAGISGVFIGIPPFYTAGLIVLMTSLMLYGGLKSGAKLSKQVDYFSALPGLLLIIIGLIKLL</sequence>
<keyword evidence="2 5" id="KW-0812">Transmembrane</keyword>
<evidence type="ECO:0000256" key="1">
    <source>
        <dbReference type="ARBA" id="ARBA00022475"/>
    </source>
</evidence>
<reference evidence="7" key="1">
    <citation type="journal article" date="2019" name="Int. J. Syst. Evol. Microbiol.">
        <title>The Global Catalogue of Microorganisms (GCM) 10K type strain sequencing project: providing services to taxonomists for standard genome sequencing and annotation.</title>
        <authorList>
            <consortium name="The Broad Institute Genomics Platform"/>
            <consortium name="The Broad Institute Genome Sequencing Center for Infectious Disease"/>
            <person name="Wu L."/>
            <person name="Ma J."/>
        </authorList>
    </citation>
    <scope>NUCLEOTIDE SEQUENCE [LARGE SCALE GENOMIC DNA]</scope>
    <source>
        <strain evidence="7">CGMCC 4.1621</strain>
    </source>
</reference>